<protein>
    <submittedName>
        <fullName evidence="4">AAA family ATPase</fullName>
    </submittedName>
</protein>
<evidence type="ECO:0000256" key="1">
    <source>
        <dbReference type="ARBA" id="ARBA00022741"/>
    </source>
</evidence>
<dbReference type="InterPro" id="IPR002586">
    <property type="entry name" value="CobQ/CobB/MinD/ParA_Nub-bd_dom"/>
</dbReference>
<keyword evidence="5" id="KW-1185">Reference proteome</keyword>
<proteinExistence type="predicted"/>
<dbReference type="InterPro" id="IPR050625">
    <property type="entry name" value="ParA/MinD_ATPase"/>
</dbReference>
<dbReference type="PANTHER" id="PTHR43384">
    <property type="entry name" value="SEPTUM SITE-DETERMINING PROTEIN MIND HOMOLOG, CHLOROPLASTIC-RELATED"/>
    <property type="match status" value="1"/>
</dbReference>
<evidence type="ECO:0000313" key="4">
    <source>
        <dbReference type="EMBL" id="URN16643.1"/>
    </source>
</evidence>
<evidence type="ECO:0000259" key="3">
    <source>
        <dbReference type="Pfam" id="PF01656"/>
    </source>
</evidence>
<gene>
    <name evidence="4" type="ORF">MW084_12620</name>
</gene>
<dbReference type="EMBL" id="CP095474">
    <property type="protein sequence ID" value="URN16643.1"/>
    <property type="molecule type" value="Genomic_DNA"/>
</dbReference>
<feature type="domain" description="CobQ/CobB/MinD/ParA nucleotide binding" evidence="3">
    <location>
        <begin position="148"/>
        <end position="371"/>
    </location>
</feature>
<dbReference type="PANTHER" id="PTHR43384:SF6">
    <property type="entry name" value="SEPTUM SITE-DETERMINING PROTEIN MIND HOMOLOG, CHLOROPLASTIC"/>
    <property type="match status" value="1"/>
</dbReference>
<dbReference type="RefSeq" id="WP_255129775.1">
    <property type="nucleotide sequence ID" value="NZ_CP095474.1"/>
</dbReference>
<keyword evidence="2" id="KW-0067">ATP-binding</keyword>
<dbReference type="NCBIfam" id="NF047398">
    <property type="entry name" value="AAA_KGGVGR"/>
    <property type="match status" value="1"/>
</dbReference>
<evidence type="ECO:0000256" key="2">
    <source>
        <dbReference type="ARBA" id="ARBA00022840"/>
    </source>
</evidence>
<sequence length="909" mass="100551">MIVIGDQMEATSPLLPGNLLTWVDVDEHCAALAVMNRWPGWLKEASAWWDGIELTVTSEVPDEDVLTWLDTAFGMGSVVGEPEGPVLVLDRPQAVDREGLPVRIIRDEDFTPGFRPPRLIERRITEALGSPLPRPADDGFSGGVQVVAFHSFKGGVGRTLHAVAFADLLMRRGRRVLLVDADLEAPGITWMYQAQGGACDIAYDDLLALLHGSTGGDRTKAVQIATGYLVNQETIRHKNDGRLVILPTSRRRRLGPPRVEPAQLLTPDRSRYFLTESLAELAAAADLDTVVVDLRAGASELSAPVLLDPRVQRIFVTTLSSQSLDGTEQMIRQLGDKAVALTGRDPEPAVVVTQFRQDRHATEITDARLQLSRALEAMRAASVAETVEPTNAGDTLEVDATVLTEPIFSPFHEELLALPQSWDEVVGVVRRQGIGELLAEMLPLLSETDAGSENEVVEGIESRRSALHHRARSLVFAERSGLDSGIGFLSTDPLRRLVGDNRTSLPVTVVVGAKGSGKTFTYARMCAAGSWRNFAAGADEPVRIDAPIVPVLDPANIESPDDGSSPQRLRDRIAGGRGAEVPEIKKILLDALQDQDNRENVVYWRLAWLRCMAMSLAGPAVLHDDPEEVLRQRSHSQQALFVFDGLEDFFQELEGEARRVALRALFIEVPDWLRAFRGRPFGVVIFVRSDLVRFAVRQNLGQFLDRYDPYALRWDSQEALRLALWVATTAKAVPQADGDLMDYSWERLVQALIPVWGVKMGRKNSREARSDRWVPAALGDFNDQVQARDVVRFIRDAAQFSQGDQDWPDRLLTPSAMREALVKGSREKLEELLQENSVVGRLLIDVGRYADDVVMPFNAEDVGLDANAIAKLKEAGALDRDADGLYRLPEIYRHALGFRTRGRVRVIRP</sequence>
<name>A0ABY4TFV1_9ACTN</name>
<evidence type="ECO:0000313" key="5">
    <source>
        <dbReference type="Proteomes" id="UP001056383"/>
    </source>
</evidence>
<accession>A0ABY4TFV1</accession>
<dbReference type="InterPro" id="IPR027417">
    <property type="entry name" value="P-loop_NTPase"/>
</dbReference>
<dbReference type="Gene3D" id="3.40.50.300">
    <property type="entry name" value="P-loop containing nucleotide triphosphate hydrolases"/>
    <property type="match status" value="1"/>
</dbReference>
<keyword evidence="1" id="KW-0547">Nucleotide-binding</keyword>
<dbReference type="Proteomes" id="UP001056383">
    <property type="component" value="Chromosome"/>
</dbReference>
<reference evidence="4" key="1">
    <citation type="submission" date="2022-04" db="EMBL/GenBank/DDBJ databases">
        <title>Systematic whole-genome sequencing reveals an unexpected diversity among actinomycetoma pathogens and provides insights into their antibacterial susceptibilities.</title>
        <authorList>
            <person name="Watson A.K."/>
            <person name="Kepplinger B."/>
            <person name="Bakhiet S.M."/>
            <person name="Mhmoud N.A."/>
            <person name="Chapman J."/>
            <person name="Allenby N."/>
            <person name="Mickiewicz K."/>
            <person name="Goodfellow M."/>
            <person name="Fahal A.H."/>
            <person name="Errington J."/>
        </authorList>
    </citation>
    <scope>NUCLEOTIDE SEQUENCE</scope>
    <source>
        <strain evidence="4">SD 504</strain>
    </source>
</reference>
<dbReference type="Pfam" id="PF01656">
    <property type="entry name" value="CbiA"/>
    <property type="match status" value="1"/>
</dbReference>
<organism evidence="4 5">
    <name type="scientific">Streptomyces sudanensis</name>
    <dbReference type="NCBI Taxonomy" id="436397"/>
    <lineage>
        <taxon>Bacteria</taxon>
        <taxon>Bacillati</taxon>
        <taxon>Actinomycetota</taxon>
        <taxon>Actinomycetes</taxon>
        <taxon>Kitasatosporales</taxon>
        <taxon>Streptomycetaceae</taxon>
        <taxon>Streptomyces</taxon>
    </lineage>
</organism>
<dbReference type="SUPFAM" id="SSF52540">
    <property type="entry name" value="P-loop containing nucleoside triphosphate hydrolases"/>
    <property type="match status" value="1"/>
</dbReference>